<reference evidence="7 8" key="1">
    <citation type="submission" date="2016-12" db="EMBL/GenBank/DDBJ databases">
        <title>The draft genome sequence of HSLHS2.</title>
        <authorList>
            <person name="Hu D."/>
            <person name="Wang L."/>
            <person name="Shao Z."/>
        </authorList>
    </citation>
    <scope>NUCLEOTIDE SEQUENCE [LARGE SCALE GENOMIC DNA]</scope>
    <source>
        <strain evidence="7">MCCC 1A06712</strain>
    </source>
</reference>
<evidence type="ECO:0000256" key="1">
    <source>
        <dbReference type="ARBA" id="ARBA00004651"/>
    </source>
</evidence>
<protein>
    <submittedName>
        <fullName evidence="7">LPS export ABC transporter permease LptF</fullName>
    </submittedName>
</protein>
<evidence type="ECO:0000256" key="6">
    <source>
        <dbReference type="SAM" id="Phobius"/>
    </source>
</evidence>
<dbReference type="PANTHER" id="PTHR33529:SF6">
    <property type="entry name" value="YJGP_YJGQ FAMILY PERMEASE"/>
    <property type="match status" value="1"/>
</dbReference>
<evidence type="ECO:0000256" key="2">
    <source>
        <dbReference type="ARBA" id="ARBA00022475"/>
    </source>
</evidence>
<feature type="transmembrane region" description="Helical" evidence="6">
    <location>
        <begin position="60"/>
        <end position="78"/>
    </location>
</feature>
<keyword evidence="4 6" id="KW-1133">Transmembrane helix</keyword>
<keyword evidence="5 6" id="KW-0472">Membrane</keyword>
<gene>
    <name evidence="7" type="ORF">BVC71_04665</name>
</gene>
<dbReference type="PANTHER" id="PTHR33529">
    <property type="entry name" value="SLR0882 PROTEIN-RELATED"/>
    <property type="match status" value="1"/>
</dbReference>
<feature type="transmembrane region" description="Helical" evidence="6">
    <location>
        <begin position="281"/>
        <end position="299"/>
    </location>
</feature>
<dbReference type="RefSeq" id="WP_086450425.1">
    <property type="nucleotide sequence ID" value="NZ_MSPP01000001.1"/>
</dbReference>
<dbReference type="GO" id="GO:0015920">
    <property type="term" value="P:lipopolysaccharide transport"/>
    <property type="evidence" value="ECO:0007669"/>
    <property type="project" value="TreeGrafter"/>
</dbReference>
<dbReference type="InterPro" id="IPR005495">
    <property type="entry name" value="LptG/LptF_permease"/>
</dbReference>
<evidence type="ECO:0000313" key="8">
    <source>
        <dbReference type="Proteomes" id="UP000194664"/>
    </source>
</evidence>
<evidence type="ECO:0000256" key="3">
    <source>
        <dbReference type="ARBA" id="ARBA00022692"/>
    </source>
</evidence>
<feature type="transmembrane region" description="Helical" evidence="6">
    <location>
        <begin position="7"/>
        <end position="29"/>
    </location>
</feature>
<dbReference type="Pfam" id="PF03739">
    <property type="entry name" value="LptF_LptG"/>
    <property type="match status" value="1"/>
</dbReference>
<comment type="caution">
    <text evidence="7">The sequence shown here is derived from an EMBL/GenBank/DDBJ whole genome shotgun (WGS) entry which is preliminary data.</text>
</comment>
<dbReference type="NCBIfam" id="TIGR04407">
    <property type="entry name" value="LptF_YjgP"/>
    <property type="match status" value="1"/>
</dbReference>
<evidence type="ECO:0000313" key="7">
    <source>
        <dbReference type="EMBL" id="OUD10779.1"/>
    </source>
</evidence>
<feature type="transmembrane region" description="Helical" evidence="6">
    <location>
        <begin position="99"/>
        <end position="122"/>
    </location>
</feature>
<dbReference type="GO" id="GO:0043190">
    <property type="term" value="C:ATP-binding cassette (ABC) transporter complex"/>
    <property type="evidence" value="ECO:0007669"/>
    <property type="project" value="InterPro"/>
</dbReference>
<keyword evidence="8" id="KW-1185">Reference proteome</keyword>
<dbReference type="EMBL" id="MSPP01000001">
    <property type="protein sequence ID" value="OUD10779.1"/>
    <property type="molecule type" value="Genomic_DNA"/>
</dbReference>
<dbReference type="InterPro" id="IPR030922">
    <property type="entry name" value="LptF"/>
</dbReference>
<keyword evidence="3 6" id="KW-0812">Transmembrane</keyword>
<proteinExistence type="predicted"/>
<dbReference type="GO" id="GO:0055085">
    <property type="term" value="P:transmembrane transport"/>
    <property type="evidence" value="ECO:0007669"/>
    <property type="project" value="InterPro"/>
</dbReference>
<feature type="transmembrane region" description="Helical" evidence="6">
    <location>
        <begin position="340"/>
        <end position="361"/>
    </location>
</feature>
<dbReference type="OrthoDB" id="8477889at2"/>
<feature type="transmembrane region" description="Helical" evidence="6">
    <location>
        <begin position="311"/>
        <end position="328"/>
    </location>
</feature>
<organism evidence="7 8">
    <name type="scientific">Marivivens niveibacter</name>
    <dbReference type="NCBI Taxonomy" id="1930667"/>
    <lineage>
        <taxon>Bacteria</taxon>
        <taxon>Pseudomonadati</taxon>
        <taxon>Pseudomonadota</taxon>
        <taxon>Alphaproteobacteria</taxon>
        <taxon>Rhodobacterales</taxon>
        <taxon>Paracoccaceae</taxon>
        <taxon>Marivivens group</taxon>
        <taxon>Marivivens</taxon>
    </lineage>
</organism>
<evidence type="ECO:0000256" key="4">
    <source>
        <dbReference type="ARBA" id="ARBA00022989"/>
    </source>
</evidence>
<evidence type="ECO:0000256" key="5">
    <source>
        <dbReference type="ARBA" id="ARBA00023136"/>
    </source>
</evidence>
<comment type="subcellular location">
    <subcellularLocation>
        <location evidence="1">Cell membrane</location>
        <topology evidence="1">Multi-pass membrane protein</topology>
    </subcellularLocation>
</comment>
<sequence>MPRFDRYLLSQLLTVFGFFSLVLVMVYWIRAAVTLFDRLISDGQSARVVLELTALSLPSVIQIVLPLAAFAAAVYVTNRLTSDSELVVMQGTGFSPFRMVRPALFFGIIITLLTMVVTHFLVPEAAYTMRVRNAEISQNITARLLVEGQFQTPTDDLTVYIREVTRNGELVDLFLSDTRSETQEVIYTATKAYLIRNENGPQLVMVEGQAQTLDYATNRLMVTTFDDFAYDLGDLITTSTNTTRRISHYNSIDLWFPSDQVLEDTGRTAGVLAMEAHSRNAGALLALVGAVLGAASLLVGGFSRFGVWKQVVLAIFLVIAVKFTESMAANAARTQPENWLLPYIPIVFGLAVSFGLLVLVANPTMFKRSKRQVLS</sequence>
<accession>A0A251X244</accession>
<dbReference type="AlphaFoldDB" id="A0A251X244"/>
<name>A0A251X244_9RHOB</name>
<dbReference type="Proteomes" id="UP000194664">
    <property type="component" value="Unassembled WGS sequence"/>
</dbReference>
<keyword evidence="2" id="KW-1003">Cell membrane</keyword>